<gene>
    <name evidence="2" type="ORF">GCM10009827_105990</name>
</gene>
<organism evidence="2 3">
    <name type="scientific">Dactylosporangium maewongense</name>
    <dbReference type="NCBI Taxonomy" id="634393"/>
    <lineage>
        <taxon>Bacteria</taxon>
        <taxon>Bacillati</taxon>
        <taxon>Actinomycetota</taxon>
        <taxon>Actinomycetes</taxon>
        <taxon>Micromonosporales</taxon>
        <taxon>Micromonosporaceae</taxon>
        <taxon>Dactylosporangium</taxon>
    </lineage>
</organism>
<evidence type="ECO:0000313" key="2">
    <source>
        <dbReference type="EMBL" id="GAA1567069.1"/>
    </source>
</evidence>
<accession>A0ABN2CYQ6</accession>
<dbReference type="RefSeq" id="WP_344513376.1">
    <property type="nucleotide sequence ID" value="NZ_BAAAQD010000038.1"/>
</dbReference>
<dbReference type="Proteomes" id="UP001501470">
    <property type="component" value="Unassembled WGS sequence"/>
</dbReference>
<comment type="caution">
    <text evidence="2">The sequence shown here is derived from an EMBL/GenBank/DDBJ whole genome shotgun (WGS) entry which is preliminary data.</text>
</comment>
<protein>
    <submittedName>
        <fullName evidence="2">Uncharacterized protein</fullName>
    </submittedName>
</protein>
<name>A0ABN2CYQ6_9ACTN</name>
<proteinExistence type="predicted"/>
<reference evidence="2 3" key="1">
    <citation type="journal article" date="2019" name="Int. J. Syst. Evol. Microbiol.">
        <title>The Global Catalogue of Microorganisms (GCM) 10K type strain sequencing project: providing services to taxonomists for standard genome sequencing and annotation.</title>
        <authorList>
            <consortium name="The Broad Institute Genomics Platform"/>
            <consortium name="The Broad Institute Genome Sequencing Center for Infectious Disease"/>
            <person name="Wu L."/>
            <person name="Ma J."/>
        </authorList>
    </citation>
    <scope>NUCLEOTIDE SEQUENCE [LARGE SCALE GENOMIC DNA]</scope>
    <source>
        <strain evidence="2 3">JCM 15933</strain>
    </source>
</reference>
<dbReference type="EMBL" id="BAAAQD010000038">
    <property type="protein sequence ID" value="GAA1567069.1"/>
    <property type="molecule type" value="Genomic_DNA"/>
</dbReference>
<keyword evidence="1" id="KW-0472">Membrane</keyword>
<keyword evidence="3" id="KW-1185">Reference proteome</keyword>
<sequence>MIDADAIRSAFAALADEAPPPERIHASLAVRARRHRQRRLVLRLAGAGTVAAATGVAAAGVWRFTRPPESRFPVLYAGPGGGWLEVPLRFRPTWLPRGYGEGQRGVVVDGTQAPVVSRGWQTGDMSQGISLMVGWHSSLDPDRPNGPLTTIDVNGVPGRLVQVGDQTLGTFLTWQPPGQPQLLISVHTDDGADAQQNLAVRVARSLRPDPGVTSVGPRFGWLPLDLAAAPWRLAHGFAGTDWVQDVRMSGTGGRQLIIGMGTSAEMRLANTFTSEPVRIRDWSGWQVPAMGQLFLVLPDGVEVSAQLDDGPGGEQVMPTLIRIIEEFEFGPWPDMSWIGGR</sequence>
<feature type="transmembrane region" description="Helical" evidence="1">
    <location>
        <begin position="40"/>
        <end position="62"/>
    </location>
</feature>
<keyword evidence="1" id="KW-0812">Transmembrane</keyword>
<evidence type="ECO:0000256" key="1">
    <source>
        <dbReference type="SAM" id="Phobius"/>
    </source>
</evidence>
<evidence type="ECO:0000313" key="3">
    <source>
        <dbReference type="Proteomes" id="UP001501470"/>
    </source>
</evidence>
<keyword evidence="1" id="KW-1133">Transmembrane helix</keyword>